<evidence type="ECO:0000313" key="1">
    <source>
        <dbReference type="EMBL" id="AHF02285.1"/>
    </source>
</evidence>
<dbReference type="RefSeq" id="WP_006460491.1">
    <property type="nucleotide sequence ID" value="NZ_CP007030.1"/>
</dbReference>
<name>W0DUM5_9GAMM</name>
<dbReference type="Proteomes" id="UP000005380">
    <property type="component" value="Chromosome"/>
</dbReference>
<accession>W0DUM5</accession>
<dbReference type="InParanoid" id="W0DUM5"/>
<dbReference type="STRING" id="717772.THIAE_06050"/>
<gene>
    <name evidence="1" type="ORF">THIAE_06050</name>
</gene>
<dbReference type="EMBL" id="CP007030">
    <property type="protein sequence ID" value="AHF02285.1"/>
    <property type="molecule type" value="Genomic_DNA"/>
</dbReference>
<reference evidence="1 2" key="1">
    <citation type="submission" date="2013-12" db="EMBL/GenBank/DDBJ databases">
        <authorList>
            <consortium name="DOE Joint Genome Institute"/>
            <person name="Kappler U."/>
            <person name="Huntemann M."/>
            <person name="Han J."/>
            <person name="Chen A."/>
            <person name="Kyrpides N."/>
            <person name="Mavromatis K."/>
            <person name="Markowitz V."/>
            <person name="Palaniappan K."/>
            <person name="Ivanova N."/>
            <person name="Schaumberg A."/>
            <person name="Pati A."/>
            <person name="Liolios K."/>
            <person name="Nordberg H.P."/>
            <person name="Cantor M.N."/>
            <person name="Hua S.X."/>
            <person name="Woyke T."/>
        </authorList>
    </citation>
    <scope>NUCLEOTIDE SEQUENCE [LARGE SCALE GENOMIC DNA]</scope>
    <source>
        <strain evidence="2">AL2</strain>
    </source>
</reference>
<dbReference type="AlphaFoldDB" id="W0DUM5"/>
<dbReference type="HOGENOM" id="CLU_1371661_0_0_6"/>
<organism evidence="1 2">
    <name type="scientific">Thiomicrospira aerophila AL3</name>
    <dbReference type="NCBI Taxonomy" id="717772"/>
    <lineage>
        <taxon>Bacteria</taxon>
        <taxon>Pseudomonadati</taxon>
        <taxon>Pseudomonadota</taxon>
        <taxon>Gammaproteobacteria</taxon>
        <taxon>Thiotrichales</taxon>
        <taxon>Piscirickettsiaceae</taxon>
        <taxon>Thiomicrospira</taxon>
    </lineage>
</organism>
<proteinExistence type="predicted"/>
<evidence type="ECO:0000313" key="2">
    <source>
        <dbReference type="Proteomes" id="UP000005380"/>
    </source>
</evidence>
<sequence>MKTDNFILNEIAFNSNKPHLLHRHAVGLIADQKFTGIVHFWSETFAGNPFMDTVYMIDGVTLNNLDFIDGDDERQRLVNHALHGLIGQDVAAIQSDLKLGEIFEYVWDDDGDDMGTYAVRRQFSHDEIINNLHRKITKPVNKIGEIYTGGCVKIVVDGSDFIESVEDPMDAEFFTVYVRNIDGFSSSLYDFERGEQPCC</sequence>
<protein>
    <submittedName>
        <fullName evidence="1">Uncharacterized protein</fullName>
    </submittedName>
</protein>
<dbReference type="KEGG" id="tao:THIAE_06050"/>
<keyword evidence="2" id="KW-1185">Reference proteome</keyword>